<reference evidence="7" key="3">
    <citation type="submission" date="2020-12" db="UniProtKB">
        <authorList>
            <consortium name="EnsemblPlants"/>
        </authorList>
    </citation>
    <scope>IDENTIFICATION</scope>
</reference>
<comment type="catalytic activity">
    <reaction evidence="1">
        <text>The enzyme specifically hydrolyzes (1-&gt;4)-beta-D-galactosidic linkages in type I arabinogalactans.</text>
        <dbReference type="EC" id="3.2.1.89"/>
    </reaction>
</comment>
<evidence type="ECO:0000256" key="5">
    <source>
        <dbReference type="ARBA" id="ARBA00023295"/>
    </source>
</evidence>
<protein>
    <recommendedName>
        <fullName evidence="3">arabinogalactan endo-beta-1,4-galactanase</fullName>
        <ecNumber evidence="3">3.2.1.89</ecNumber>
    </recommendedName>
</protein>
<evidence type="ECO:0000256" key="1">
    <source>
        <dbReference type="ARBA" id="ARBA00001695"/>
    </source>
</evidence>
<dbReference type="Gene3D" id="3.20.20.80">
    <property type="entry name" value="Glycosidases"/>
    <property type="match status" value="1"/>
</dbReference>
<dbReference type="GO" id="GO:0015926">
    <property type="term" value="F:glucosidase activity"/>
    <property type="evidence" value="ECO:0007669"/>
    <property type="project" value="InterPro"/>
</dbReference>
<dbReference type="GeneID" id="112280801"/>
<evidence type="ECO:0000256" key="4">
    <source>
        <dbReference type="ARBA" id="ARBA00022801"/>
    </source>
</evidence>
<reference evidence="7 8" key="1">
    <citation type="journal article" date="2008" name="Science">
        <title>The Physcomitrella genome reveals evolutionary insights into the conquest of land by plants.</title>
        <authorList>
            <person name="Rensing S."/>
            <person name="Lang D."/>
            <person name="Zimmer A."/>
            <person name="Terry A."/>
            <person name="Salamov A."/>
            <person name="Shapiro H."/>
            <person name="Nishiyama T."/>
            <person name="Perroud P.-F."/>
            <person name="Lindquist E."/>
            <person name="Kamisugi Y."/>
            <person name="Tanahashi T."/>
            <person name="Sakakibara K."/>
            <person name="Fujita T."/>
            <person name="Oishi K."/>
            <person name="Shin-I T."/>
            <person name="Kuroki Y."/>
            <person name="Toyoda A."/>
            <person name="Suzuki Y."/>
            <person name="Hashimoto A."/>
            <person name="Yamaguchi K."/>
            <person name="Sugano A."/>
            <person name="Kohara Y."/>
            <person name="Fujiyama A."/>
            <person name="Anterola A."/>
            <person name="Aoki S."/>
            <person name="Ashton N."/>
            <person name="Barbazuk W.B."/>
            <person name="Barker E."/>
            <person name="Bennetzen J."/>
            <person name="Bezanilla M."/>
            <person name="Blankenship R."/>
            <person name="Cho S.H."/>
            <person name="Dutcher S."/>
            <person name="Estelle M."/>
            <person name="Fawcett J.A."/>
            <person name="Gundlach H."/>
            <person name="Hanada K."/>
            <person name="Heyl A."/>
            <person name="Hicks K.A."/>
            <person name="Hugh J."/>
            <person name="Lohr M."/>
            <person name="Mayer K."/>
            <person name="Melkozernov A."/>
            <person name="Murata T."/>
            <person name="Nelson D."/>
            <person name="Pils B."/>
            <person name="Prigge M."/>
            <person name="Reiss B."/>
            <person name="Renner T."/>
            <person name="Rombauts S."/>
            <person name="Rushton P."/>
            <person name="Sanderfoot A."/>
            <person name="Schween G."/>
            <person name="Shiu S.-H."/>
            <person name="Stueber K."/>
            <person name="Theodoulou F.L."/>
            <person name="Tu H."/>
            <person name="Van de Peer Y."/>
            <person name="Verrier P.J."/>
            <person name="Waters E."/>
            <person name="Wood A."/>
            <person name="Yang L."/>
            <person name="Cove D."/>
            <person name="Cuming A."/>
            <person name="Hasebe M."/>
            <person name="Lucas S."/>
            <person name="Mishler D.B."/>
            <person name="Reski R."/>
            <person name="Grigoriev I."/>
            <person name="Quatrano R.S."/>
            <person name="Boore J.L."/>
        </authorList>
    </citation>
    <scope>NUCLEOTIDE SEQUENCE [LARGE SCALE GENOMIC DNA]</scope>
    <source>
        <strain evidence="7 8">cv. Gransden 2004</strain>
    </source>
</reference>
<dbReference type="AlphaFoldDB" id="A0A7I3Z3V6"/>
<evidence type="ECO:0000313" key="7">
    <source>
        <dbReference type="EnsemblPlants" id="PAC:32921206.CDS.1"/>
    </source>
</evidence>
<dbReference type="RefSeq" id="XP_024372414.1">
    <property type="nucleotide sequence ID" value="XM_024516646.2"/>
</dbReference>
<evidence type="ECO:0000313" key="8">
    <source>
        <dbReference type="Proteomes" id="UP000006727"/>
    </source>
</evidence>
<proteinExistence type="inferred from homology"/>
<keyword evidence="4" id="KW-0378">Hydrolase</keyword>
<keyword evidence="5" id="KW-0326">Glycosidase</keyword>
<sequence>MVAKSGVMLLGHDLSTVLQCEKKGLKYYDFNSNYSKPPEQIVADHGANFIRLRLWVNPPAGFSDLSSVFEMAKRAKKANLNILLCLHLSDYWADPGKQYTPAVWADQDFDTLRKTVADYVASTVGALQSQGTPPSMVAVGNEISNGMLWPTGSLSYTSQFTALLKSGLAAVDNDIATMVHINNGQDEGLVTWFMDLMVADDVSFDFLGLSFYPGDGALLSDLETSLAKAASRYNKPMIIAEVADYWIPAPNNPGTQESSLDALLQVVTALPRGLGAGVCYWESAWRSPAEAYPGEGNSYWTRALWNDLGNPLPALRCFEHYSQARVASAELTMQPDHGPSELEPTIAQAQSTGAQLSNETKDL</sequence>
<reference evidence="7 8" key="2">
    <citation type="journal article" date="2018" name="Plant J.">
        <title>The Physcomitrella patens chromosome-scale assembly reveals moss genome structure and evolution.</title>
        <authorList>
            <person name="Lang D."/>
            <person name="Ullrich K.K."/>
            <person name="Murat F."/>
            <person name="Fuchs J."/>
            <person name="Jenkins J."/>
            <person name="Haas F.B."/>
            <person name="Piednoel M."/>
            <person name="Gundlach H."/>
            <person name="Van Bel M."/>
            <person name="Meyberg R."/>
            <person name="Vives C."/>
            <person name="Morata J."/>
            <person name="Symeonidi A."/>
            <person name="Hiss M."/>
            <person name="Muchero W."/>
            <person name="Kamisugi Y."/>
            <person name="Saleh O."/>
            <person name="Blanc G."/>
            <person name="Decker E.L."/>
            <person name="van Gessel N."/>
            <person name="Grimwood J."/>
            <person name="Hayes R.D."/>
            <person name="Graham S.W."/>
            <person name="Gunter L.E."/>
            <person name="McDaniel S.F."/>
            <person name="Hoernstein S.N.W."/>
            <person name="Larsson A."/>
            <person name="Li F.W."/>
            <person name="Perroud P.F."/>
            <person name="Phillips J."/>
            <person name="Ranjan P."/>
            <person name="Rokshar D.S."/>
            <person name="Rothfels C.J."/>
            <person name="Schneider L."/>
            <person name="Shu S."/>
            <person name="Stevenson D.W."/>
            <person name="Thummler F."/>
            <person name="Tillich M."/>
            <person name="Villarreal Aguilar J.C."/>
            <person name="Widiez T."/>
            <person name="Wong G.K."/>
            <person name="Wymore A."/>
            <person name="Zhang Y."/>
            <person name="Zimmer A.D."/>
            <person name="Quatrano R.S."/>
            <person name="Mayer K.F.X."/>
            <person name="Goodstein D."/>
            <person name="Casacuberta J.M."/>
            <person name="Vandepoele K."/>
            <person name="Reski R."/>
            <person name="Cuming A.C."/>
            <person name="Tuskan G.A."/>
            <person name="Maumus F."/>
            <person name="Salse J."/>
            <person name="Schmutz J."/>
            <person name="Rensing S.A."/>
        </authorList>
    </citation>
    <scope>NUCLEOTIDE SEQUENCE [LARGE SCALE GENOMIC DNA]</scope>
    <source>
        <strain evidence="7 8">cv. Gransden 2004</strain>
    </source>
</reference>
<dbReference type="Proteomes" id="UP000006727">
    <property type="component" value="Chromosome 4"/>
</dbReference>
<feature type="compositionally biased region" description="Polar residues" evidence="6">
    <location>
        <begin position="347"/>
        <end position="363"/>
    </location>
</feature>
<feature type="region of interest" description="Disordered" evidence="6">
    <location>
        <begin position="334"/>
        <end position="363"/>
    </location>
</feature>
<dbReference type="EMBL" id="ABEU02000004">
    <property type="status" value="NOT_ANNOTATED_CDS"/>
    <property type="molecule type" value="Genomic_DNA"/>
</dbReference>
<dbReference type="Gramene" id="Pp3c4_21320V3.2">
    <property type="protein sequence ID" value="PAC:32921206.CDS.1"/>
    <property type="gene ID" value="Pp3c4_21320"/>
</dbReference>
<comment type="similarity">
    <text evidence="2">Belongs to the glycosyl hydrolase 53 family.</text>
</comment>
<dbReference type="EC" id="3.2.1.89" evidence="3"/>
<dbReference type="SUPFAM" id="SSF51445">
    <property type="entry name" value="(Trans)glycosidases"/>
    <property type="match status" value="1"/>
</dbReference>
<dbReference type="PANTHER" id="PTHR34983:SF1">
    <property type="entry name" value="ARABINOGALACTAN ENDO-BETA-1,4-GALACTANASE A"/>
    <property type="match status" value="1"/>
</dbReference>
<dbReference type="EnsemblPlants" id="Pp3c4_21320V3.2">
    <property type="protein sequence ID" value="PAC:32921206.CDS.1"/>
    <property type="gene ID" value="Pp3c4_21320"/>
</dbReference>
<evidence type="ECO:0000256" key="2">
    <source>
        <dbReference type="ARBA" id="ARBA00010687"/>
    </source>
</evidence>
<dbReference type="PANTHER" id="PTHR34983">
    <property type="entry name" value="ARABINOGALACTAN ENDO-BETA-1,4-GALACTANASE A"/>
    <property type="match status" value="1"/>
</dbReference>
<keyword evidence="8" id="KW-1185">Reference proteome</keyword>
<dbReference type="InterPro" id="IPR011683">
    <property type="entry name" value="Glyco_hydro_53"/>
</dbReference>
<organism evidence="7 8">
    <name type="scientific">Physcomitrium patens</name>
    <name type="common">Spreading-leaved earth moss</name>
    <name type="synonym">Physcomitrella patens</name>
    <dbReference type="NCBI Taxonomy" id="3218"/>
    <lineage>
        <taxon>Eukaryota</taxon>
        <taxon>Viridiplantae</taxon>
        <taxon>Streptophyta</taxon>
        <taxon>Embryophyta</taxon>
        <taxon>Bryophyta</taxon>
        <taxon>Bryophytina</taxon>
        <taxon>Bryopsida</taxon>
        <taxon>Funariidae</taxon>
        <taxon>Funariales</taxon>
        <taxon>Funariaceae</taxon>
        <taxon>Physcomitrium</taxon>
    </lineage>
</organism>
<evidence type="ECO:0000256" key="6">
    <source>
        <dbReference type="SAM" id="MobiDB-lite"/>
    </source>
</evidence>
<evidence type="ECO:0000256" key="3">
    <source>
        <dbReference type="ARBA" id="ARBA00012556"/>
    </source>
</evidence>
<name>A0A7I3Z3V6_PHYPA</name>
<accession>A0A7I3Z3V6</accession>
<gene>
    <name evidence="7" type="primary">LOC112280801</name>
</gene>
<dbReference type="RefSeq" id="XP_024372415.1">
    <property type="nucleotide sequence ID" value="XM_024516647.2"/>
</dbReference>
<dbReference type="InterPro" id="IPR017853">
    <property type="entry name" value="GH"/>
</dbReference>
<dbReference type="RefSeq" id="XP_073389820.1">
    <property type="nucleotide sequence ID" value="XM_073533719.1"/>
</dbReference>
<dbReference type="Pfam" id="PF07745">
    <property type="entry name" value="Glyco_hydro_53"/>
    <property type="match status" value="1"/>
</dbReference>
<dbReference type="GO" id="GO:0031218">
    <property type="term" value="F:arabinogalactan endo-1,4-beta-galactosidase activity"/>
    <property type="evidence" value="ECO:0007669"/>
    <property type="project" value="UniProtKB-EC"/>
</dbReference>